<dbReference type="PRINTS" id="PR01437">
    <property type="entry name" value="NUOXDRDTASE4"/>
</dbReference>
<dbReference type="eggNOG" id="COG0651">
    <property type="taxonomic scope" value="Bacteria"/>
</dbReference>
<keyword evidence="11" id="KW-1185">Reference proteome</keyword>
<feature type="transmembrane region" description="Helical" evidence="8">
    <location>
        <begin position="31"/>
        <end position="49"/>
    </location>
</feature>
<evidence type="ECO:0000256" key="7">
    <source>
        <dbReference type="RuleBase" id="RU000320"/>
    </source>
</evidence>
<feature type="transmembrane region" description="Helical" evidence="8">
    <location>
        <begin position="370"/>
        <end position="388"/>
    </location>
</feature>
<dbReference type="InterPro" id="IPR003918">
    <property type="entry name" value="NADH_UbQ_OxRdtase"/>
</dbReference>
<feature type="transmembrane region" description="Helical" evidence="8">
    <location>
        <begin position="69"/>
        <end position="96"/>
    </location>
</feature>
<feature type="transmembrane region" description="Helical" evidence="8">
    <location>
        <begin position="447"/>
        <end position="466"/>
    </location>
</feature>
<feature type="transmembrane region" description="Helical" evidence="8">
    <location>
        <begin position="161"/>
        <end position="183"/>
    </location>
</feature>
<name>A0A081BUC0_VECG1</name>
<evidence type="ECO:0000313" key="11">
    <source>
        <dbReference type="Proteomes" id="UP000030661"/>
    </source>
</evidence>
<evidence type="ECO:0000259" key="9">
    <source>
        <dbReference type="Pfam" id="PF00361"/>
    </source>
</evidence>
<feature type="transmembrane region" description="Helical" evidence="8">
    <location>
        <begin position="108"/>
        <end position="125"/>
    </location>
</feature>
<evidence type="ECO:0000313" key="10">
    <source>
        <dbReference type="EMBL" id="GAK55925.1"/>
    </source>
</evidence>
<dbReference type="InterPro" id="IPR001750">
    <property type="entry name" value="ND/Mrp_TM"/>
</dbReference>
<feature type="domain" description="NADH:quinone oxidoreductase/Mrp antiporter transmembrane" evidence="9">
    <location>
        <begin position="125"/>
        <end position="420"/>
    </location>
</feature>
<dbReference type="STRING" id="1499967.U27_02886"/>
<dbReference type="HOGENOM" id="CLU_007100_9_5_0"/>
<evidence type="ECO:0000256" key="1">
    <source>
        <dbReference type="ARBA" id="ARBA00004651"/>
    </source>
</evidence>
<proteinExistence type="inferred from homology"/>
<evidence type="ECO:0000256" key="8">
    <source>
        <dbReference type="SAM" id="Phobius"/>
    </source>
</evidence>
<dbReference type="GO" id="GO:0042773">
    <property type="term" value="P:ATP synthesis coupled electron transport"/>
    <property type="evidence" value="ECO:0007669"/>
    <property type="project" value="InterPro"/>
</dbReference>
<feature type="transmembrane region" description="Helical" evidence="8">
    <location>
        <begin position="273"/>
        <end position="294"/>
    </location>
</feature>
<feature type="transmembrane region" description="Helical" evidence="8">
    <location>
        <begin position="301"/>
        <end position="322"/>
    </location>
</feature>
<keyword evidence="6 8" id="KW-0472">Membrane</keyword>
<keyword evidence="5 8" id="KW-1133">Transmembrane helix</keyword>
<dbReference type="PANTHER" id="PTHR42703:SF1">
    <property type="entry name" value="NA(+)_H(+) ANTIPORTER SUBUNIT D1"/>
    <property type="match status" value="1"/>
</dbReference>
<keyword evidence="4 7" id="KW-0812">Transmembrane</keyword>
<feature type="transmembrane region" description="Helical" evidence="8">
    <location>
        <begin position="408"/>
        <end position="426"/>
    </location>
</feature>
<reference evidence="10 11" key="1">
    <citation type="journal article" date="2015" name="PeerJ">
        <title>First genomic representation of candidate bacterial phylum KSB3 points to enhanced environmental sensing as a trigger of wastewater bulking.</title>
        <authorList>
            <person name="Sekiguchi Y."/>
            <person name="Ohashi A."/>
            <person name="Parks D.H."/>
            <person name="Yamauchi T."/>
            <person name="Tyson G.W."/>
            <person name="Hugenholtz P."/>
        </authorList>
    </citation>
    <scope>NUCLEOTIDE SEQUENCE [LARGE SCALE GENOMIC DNA]</scope>
</reference>
<evidence type="ECO:0000256" key="6">
    <source>
        <dbReference type="ARBA" id="ARBA00023136"/>
    </source>
</evidence>
<comment type="subcellular location">
    <subcellularLocation>
        <location evidence="1">Cell membrane</location>
        <topology evidence="1">Multi-pass membrane protein</topology>
    </subcellularLocation>
    <subcellularLocation>
        <location evidence="7">Membrane</location>
        <topology evidence="7">Multi-pass membrane protein</topology>
    </subcellularLocation>
</comment>
<dbReference type="Proteomes" id="UP000030661">
    <property type="component" value="Unassembled WGS sequence"/>
</dbReference>
<evidence type="ECO:0000256" key="2">
    <source>
        <dbReference type="ARBA" id="ARBA00005346"/>
    </source>
</evidence>
<keyword evidence="3" id="KW-1003">Cell membrane</keyword>
<feature type="transmembrane region" description="Helical" evidence="8">
    <location>
        <begin position="235"/>
        <end position="258"/>
    </location>
</feature>
<organism evidence="10 11">
    <name type="scientific">Vecturithrix granuli</name>
    <dbReference type="NCBI Taxonomy" id="1499967"/>
    <lineage>
        <taxon>Bacteria</taxon>
        <taxon>Candidatus Moduliflexota</taxon>
        <taxon>Candidatus Vecturitrichia</taxon>
        <taxon>Candidatus Vecturitrichales</taxon>
        <taxon>Candidatus Vecturitrichaceae</taxon>
        <taxon>Candidatus Vecturithrix</taxon>
    </lineage>
</organism>
<accession>A0A081BUC0</accession>
<dbReference type="Pfam" id="PF00361">
    <property type="entry name" value="Proton_antipo_M"/>
    <property type="match status" value="1"/>
</dbReference>
<feature type="transmembrane region" description="Helical" evidence="8">
    <location>
        <begin position="203"/>
        <end position="223"/>
    </location>
</feature>
<feature type="transmembrane region" description="Helical" evidence="8">
    <location>
        <begin position="131"/>
        <end position="149"/>
    </location>
</feature>
<dbReference type="GO" id="GO:0008137">
    <property type="term" value="F:NADH dehydrogenase (ubiquinone) activity"/>
    <property type="evidence" value="ECO:0007669"/>
    <property type="project" value="InterPro"/>
</dbReference>
<dbReference type="GO" id="GO:0005886">
    <property type="term" value="C:plasma membrane"/>
    <property type="evidence" value="ECO:0007669"/>
    <property type="project" value="UniProtKB-SubCell"/>
</dbReference>
<feature type="transmembrane region" description="Helical" evidence="8">
    <location>
        <begin position="6"/>
        <end position="24"/>
    </location>
</feature>
<sequence length="480" mass="51642">MTNAAIFIIVIPMFTAVVITLLDFTPWRAFCGHLAMLSLAAAFGLALILTPQILRGESVVYTLGSWDQIIGISLLVDRLTIFMVLLNNLLGVLVLLYALAEGKYEPKFYALLLIMMSAISGAFLSRDIFNLFVFMEVLSIASYILVAHYGSQGSFLAGINYLLISSIGLIFFLFGIGVLYRYIGTLNMIEISEKIPEFFSTSPRALILTLALFMIGFGIKCAMAPLHTWLPDAHSIAPSPVSALLSGIVIKVGIYAFFRTVQMFRLCPFIESLYALLVYTGAVTAIFGAIMALVQSDLKRLLAYSSINQIGYILIGIGLGTASGASGALFHTVNHAFAKSCLFLCAGAVIEQTGRRKISELGIVAKEMPAVTAIFILASLSLIGIPPAGGFFSKLMIGLASAKSGHPFIAVIIFFSSIITGAYFLRCIGVFFQGEEGYIISKKKCSALVYLSLILLVSGIFVVVVFPGAGENILSVTAVP</sequence>
<evidence type="ECO:0000256" key="5">
    <source>
        <dbReference type="ARBA" id="ARBA00022989"/>
    </source>
</evidence>
<evidence type="ECO:0000256" key="3">
    <source>
        <dbReference type="ARBA" id="ARBA00022475"/>
    </source>
</evidence>
<dbReference type="EMBL" id="DF820464">
    <property type="protein sequence ID" value="GAK55925.1"/>
    <property type="molecule type" value="Genomic_DNA"/>
</dbReference>
<evidence type="ECO:0000256" key="4">
    <source>
        <dbReference type="ARBA" id="ARBA00022692"/>
    </source>
</evidence>
<dbReference type="InterPro" id="IPR050586">
    <property type="entry name" value="CPA3_Na-H_Antiporter_D"/>
</dbReference>
<protein>
    <submittedName>
        <fullName evidence="10">NADH dehydrogenase (Quinone)</fullName>
    </submittedName>
</protein>
<dbReference type="PANTHER" id="PTHR42703">
    <property type="entry name" value="NADH DEHYDROGENASE"/>
    <property type="match status" value="1"/>
</dbReference>
<gene>
    <name evidence="10" type="ORF">U27_02886</name>
</gene>
<dbReference type="AlphaFoldDB" id="A0A081BUC0"/>
<comment type="similarity">
    <text evidence="2">Belongs to the CPA3 antiporters (TC 2.A.63) subunit D family.</text>
</comment>